<organism evidence="1 2">
    <name type="scientific">Pasteurella atlantica</name>
    <dbReference type="NCBI Taxonomy" id="2827233"/>
    <lineage>
        <taxon>Bacteria</taxon>
        <taxon>Pseudomonadati</taxon>
        <taxon>Pseudomonadota</taxon>
        <taxon>Gammaproteobacteria</taxon>
        <taxon>Pasteurellales</taxon>
        <taxon>Pasteurellaceae</taxon>
        <taxon>Pasteurella</taxon>
    </lineage>
</organism>
<dbReference type="Proteomes" id="UP001230466">
    <property type="component" value="Unassembled WGS sequence"/>
</dbReference>
<evidence type="ECO:0000313" key="1">
    <source>
        <dbReference type="EMBL" id="MDP8186913.1"/>
    </source>
</evidence>
<sequence>MATEEKGIEKLYSIQELVQMGIGSRSKIDRLVKAGKLKKIKIGFSARFRESDIKSFIGGLEAI</sequence>
<accession>A0AAW8CPG1</accession>
<proteinExistence type="predicted"/>
<dbReference type="EMBL" id="JASAYJ010000006">
    <property type="protein sequence ID" value="MDP8186913.1"/>
    <property type="molecule type" value="Genomic_DNA"/>
</dbReference>
<dbReference type="RefSeq" id="WP_211598207.1">
    <property type="nucleotide sequence ID" value="NZ_JAGRQI010000012.1"/>
</dbReference>
<gene>
    <name evidence="1" type="ORF">QJU78_03845</name>
</gene>
<comment type="caution">
    <text evidence="1">The sequence shown here is derived from an EMBL/GenBank/DDBJ whole genome shotgun (WGS) entry which is preliminary data.</text>
</comment>
<name>A0AAW8CPG1_9PAST</name>
<reference evidence="1" key="1">
    <citation type="journal article" date="2023" name="Front. Microbiol.">
        <title>Phylogeography and host specificity of Pasteurellaceae pathogenic to sea-farmed fish in the north-east Atlantic.</title>
        <authorList>
            <person name="Gulla S."/>
            <person name="Colquhoun D.J."/>
            <person name="Olsen A.B."/>
            <person name="Spilsberg B."/>
            <person name="Lagesen K."/>
            <person name="Aakesson C.P."/>
            <person name="Strom S."/>
            <person name="Manji F."/>
            <person name="Birkbeck T.H."/>
            <person name="Nilsen H.K."/>
        </authorList>
    </citation>
    <scope>NUCLEOTIDE SEQUENCE</scope>
    <source>
        <strain evidence="1">VIB1234</strain>
    </source>
</reference>
<evidence type="ECO:0000313" key="2">
    <source>
        <dbReference type="Proteomes" id="UP001230466"/>
    </source>
</evidence>
<dbReference type="AlphaFoldDB" id="A0AAW8CPG1"/>
<protein>
    <submittedName>
        <fullName evidence="1">Helix-turn-helix domain-containing protein</fullName>
    </submittedName>
</protein>